<feature type="domain" description="Surface-adhesin protein E-like" evidence="2">
    <location>
        <begin position="22"/>
        <end position="121"/>
    </location>
</feature>
<gene>
    <name evidence="3" type="ORF">EZ216_09080</name>
</gene>
<proteinExistence type="predicted"/>
<keyword evidence="1" id="KW-0732">Signal</keyword>
<dbReference type="RefSeq" id="WP_135249422.1">
    <property type="nucleotide sequence ID" value="NZ_SMLK01000002.1"/>
</dbReference>
<dbReference type="Proteomes" id="UP000297839">
    <property type="component" value="Unassembled WGS sequence"/>
</dbReference>
<comment type="caution">
    <text evidence="3">The sequence shown here is derived from an EMBL/GenBank/DDBJ whole genome shotgun (WGS) entry which is preliminary data.</text>
</comment>
<dbReference type="EMBL" id="SMLK01000002">
    <property type="protein sequence ID" value="TFZ03797.1"/>
    <property type="molecule type" value="Genomic_DNA"/>
</dbReference>
<reference evidence="3 4" key="1">
    <citation type="submission" date="2019-03" db="EMBL/GenBank/DDBJ databases">
        <title>Ramlibacter sp. 18x22-1, whole genome shotgun sequence.</title>
        <authorList>
            <person name="Zhang X."/>
            <person name="Feng G."/>
            <person name="Zhu H."/>
        </authorList>
    </citation>
    <scope>NUCLEOTIDE SEQUENCE [LARGE SCALE GENOMIC DNA]</scope>
    <source>
        <strain evidence="3 4">18x22-1</strain>
    </source>
</reference>
<dbReference type="Pfam" id="PF16747">
    <property type="entry name" value="Adhesin_E"/>
    <property type="match status" value="1"/>
</dbReference>
<feature type="signal peptide" evidence="1">
    <location>
        <begin position="1"/>
        <end position="20"/>
    </location>
</feature>
<protein>
    <recommendedName>
        <fullName evidence="2">Surface-adhesin protein E-like domain-containing protein</fullName>
    </recommendedName>
</protein>
<evidence type="ECO:0000256" key="1">
    <source>
        <dbReference type="SAM" id="SignalP"/>
    </source>
</evidence>
<evidence type="ECO:0000313" key="4">
    <source>
        <dbReference type="Proteomes" id="UP000297839"/>
    </source>
</evidence>
<accession>A0A4Z0BWT0</accession>
<dbReference type="AlphaFoldDB" id="A0A4Z0BWT0"/>
<keyword evidence="4" id="KW-1185">Reference proteome</keyword>
<evidence type="ECO:0000259" key="2">
    <source>
        <dbReference type="Pfam" id="PF16747"/>
    </source>
</evidence>
<name>A0A4Z0BWT0_9BURK</name>
<feature type="chain" id="PRO_5021217922" description="Surface-adhesin protein E-like domain-containing protein" evidence="1">
    <location>
        <begin position="21"/>
        <end position="125"/>
    </location>
</feature>
<sequence length="125" mass="13581">MSRLPRVLACLSLAAAHAHADWVSYGESESGTYYFDPATVRSEGSGRKVWRLFELKEAKEGVKSGKALLEIDCKAASYRYLRTLYYSGTMGQGKVVGGAREQSTEPIGPGSMVALLSQKVCPESK</sequence>
<dbReference type="InterPro" id="IPR031939">
    <property type="entry name" value="Adhesin_E-like"/>
</dbReference>
<evidence type="ECO:0000313" key="3">
    <source>
        <dbReference type="EMBL" id="TFZ03797.1"/>
    </source>
</evidence>
<organism evidence="3 4">
    <name type="scientific">Ramlibacter humi</name>
    <dbReference type="NCBI Taxonomy" id="2530451"/>
    <lineage>
        <taxon>Bacteria</taxon>
        <taxon>Pseudomonadati</taxon>
        <taxon>Pseudomonadota</taxon>
        <taxon>Betaproteobacteria</taxon>
        <taxon>Burkholderiales</taxon>
        <taxon>Comamonadaceae</taxon>
        <taxon>Ramlibacter</taxon>
    </lineage>
</organism>
<dbReference type="OrthoDB" id="8907085at2"/>